<feature type="transmembrane region" description="Helical" evidence="1">
    <location>
        <begin position="196"/>
        <end position="218"/>
    </location>
</feature>
<proteinExistence type="predicted"/>
<dbReference type="EMBL" id="AP024987">
    <property type="protein sequence ID" value="BDA40188.1"/>
    <property type="molecule type" value="Genomic_DNA"/>
</dbReference>
<feature type="transmembrane region" description="Helical" evidence="1">
    <location>
        <begin position="118"/>
        <end position="142"/>
    </location>
</feature>
<reference evidence="2 3" key="1">
    <citation type="submission" date="2021-08" db="EMBL/GenBank/DDBJ databases">
        <title>Endosymbiont genome of Braarudosphaera bigelowii.</title>
        <authorList>
            <person name="Suzuki S."/>
            <person name="Ishida K."/>
        </authorList>
    </citation>
    <scope>NUCLEOTIDE SEQUENCE [LARGE SCALE GENOMIC DNA]</scope>
    <source>
        <strain evidence="2">CPSB-1</strain>
    </source>
</reference>
<sequence length="381" mass="44349">MLKKIRNVLSSEFLSVIFALIIVVSVATYFYFIEFDKNITGFFRIGSVLPISPYLYHNNLFIYQKEIGYDGQQFLNLALDPFLNHPETLDSLDHPVYRYRRILYPLISYLFALGNKSLIPYIMIGINIVSITLIVYVISLHYREKEIVSSYKSLLALCIPSIWIVLSLGTSDLLSSLFLVTSLYNYYKNNYRSTALMISLGCLTRETLLVVWASLFISSLLENKHKQIKYLLYGIILPILWTFYIILLDLPGKTRIDDNFGIPFLGIFHKFINILTNGINTSNLFELYMFILLLTSFIIIPLSIKKNSKDNLLIQICNIFYGIIFIFSSFTVLSYYLDYSRVFMDVYFLLLFSLNHIKTHVRFFLISCMSFASCLFLIFYS</sequence>
<organism evidence="2 3">
    <name type="scientific">cyanobacterium endosymbiont of Braarudosphaera bigelowii</name>
    <dbReference type="NCBI Taxonomy" id="1285375"/>
    <lineage>
        <taxon>Bacteria</taxon>
        <taxon>Bacillati</taxon>
        <taxon>Cyanobacteriota</taxon>
        <taxon>Cyanophyceae</taxon>
        <taxon>Oscillatoriophycideae</taxon>
        <taxon>Chroococcales</taxon>
        <taxon>Aphanothecaceae</taxon>
        <taxon>Candidatus Atelocyanobacterium</taxon>
        <taxon>Candidatus Atelocyanobacterium thalassae</taxon>
    </lineage>
</organism>
<feature type="transmembrane region" description="Helical" evidence="1">
    <location>
        <begin position="154"/>
        <end position="184"/>
    </location>
</feature>
<feature type="transmembrane region" description="Helical" evidence="1">
    <location>
        <begin position="12"/>
        <end position="33"/>
    </location>
</feature>
<name>A0ABN6K1U3_9CHRO</name>
<keyword evidence="1" id="KW-0812">Transmembrane</keyword>
<evidence type="ECO:0000313" key="3">
    <source>
        <dbReference type="Proteomes" id="UP001319803"/>
    </source>
</evidence>
<feature type="transmembrane region" description="Helical" evidence="1">
    <location>
        <begin position="230"/>
        <end position="248"/>
    </location>
</feature>
<dbReference type="Proteomes" id="UP001319803">
    <property type="component" value="Chromosome"/>
</dbReference>
<keyword evidence="1" id="KW-0472">Membrane</keyword>
<feature type="transmembrane region" description="Helical" evidence="1">
    <location>
        <begin position="316"/>
        <end position="337"/>
    </location>
</feature>
<keyword evidence="3" id="KW-1185">Reference proteome</keyword>
<dbReference type="RefSeq" id="WP_229637133.1">
    <property type="nucleotide sequence ID" value="NZ_AP024987.1"/>
</dbReference>
<feature type="transmembrane region" description="Helical" evidence="1">
    <location>
        <begin position="357"/>
        <end position="380"/>
    </location>
</feature>
<dbReference type="InterPro" id="IPR058226">
    <property type="entry name" value="AZOBR_p60025-like"/>
</dbReference>
<dbReference type="NCBIfam" id="NF046093">
    <property type="entry name" value="AZOBR_p60025_fam"/>
    <property type="match status" value="1"/>
</dbReference>
<keyword evidence="1" id="KW-1133">Transmembrane helix</keyword>
<evidence type="ECO:0008006" key="4">
    <source>
        <dbReference type="Google" id="ProtNLM"/>
    </source>
</evidence>
<protein>
    <recommendedName>
        <fullName evidence="4">Glycosyltransferase RgtA/B/C/D-like domain-containing protein</fullName>
    </recommendedName>
</protein>
<gene>
    <name evidence="2" type="ORF">CPARK_000102600</name>
</gene>
<feature type="transmembrane region" description="Helical" evidence="1">
    <location>
        <begin position="287"/>
        <end position="304"/>
    </location>
</feature>
<evidence type="ECO:0000313" key="2">
    <source>
        <dbReference type="EMBL" id="BDA40188.1"/>
    </source>
</evidence>
<evidence type="ECO:0000256" key="1">
    <source>
        <dbReference type="SAM" id="Phobius"/>
    </source>
</evidence>
<accession>A0ABN6K1U3</accession>